<accession>A0A2P5FP87</accession>
<evidence type="ECO:0000313" key="3">
    <source>
        <dbReference type="Proteomes" id="UP000237000"/>
    </source>
</evidence>
<keyword evidence="1" id="KW-0472">Membrane</keyword>
<feature type="transmembrane region" description="Helical" evidence="1">
    <location>
        <begin position="52"/>
        <end position="74"/>
    </location>
</feature>
<keyword evidence="3" id="KW-1185">Reference proteome</keyword>
<evidence type="ECO:0000256" key="1">
    <source>
        <dbReference type="SAM" id="Phobius"/>
    </source>
</evidence>
<dbReference type="InParanoid" id="A0A2P5FP87"/>
<organism evidence="2 3">
    <name type="scientific">Trema orientale</name>
    <name type="common">Charcoal tree</name>
    <name type="synonym">Celtis orientalis</name>
    <dbReference type="NCBI Taxonomy" id="63057"/>
    <lineage>
        <taxon>Eukaryota</taxon>
        <taxon>Viridiplantae</taxon>
        <taxon>Streptophyta</taxon>
        <taxon>Embryophyta</taxon>
        <taxon>Tracheophyta</taxon>
        <taxon>Spermatophyta</taxon>
        <taxon>Magnoliopsida</taxon>
        <taxon>eudicotyledons</taxon>
        <taxon>Gunneridae</taxon>
        <taxon>Pentapetalae</taxon>
        <taxon>rosids</taxon>
        <taxon>fabids</taxon>
        <taxon>Rosales</taxon>
        <taxon>Cannabaceae</taxon>
        <taxon>Trema</taxon>
    </lineage>
</organism>
<keyword evidence="1" id="KW-1133">Transmembrane helix</keyword>
<feature type="transmembrane region" description="Helical" evidence="1">
    <location>
        <begin position="117"/>
        <end position="135"/>
    </location>
</feature>
<protein>
    <recommendedName>
        <fullName evidence="4">Transmembrane protein</fullName>
    </recommendedName>
</protein>
<dbReference type="Proteomes" id="UP000237000">
    <property type="component" value="Unassembled WGS sequence"/>
</dbReference>
<proteinExistence type="predicted"/>
<dbReference type="EMBL" id="JXTC01000018">
    <property type="protein sequence ID" value="PON99622.1"/>
    <property type="molecule type" value="Genomic_DNA"/>
</dbReference>
<sequence length="153" mass="18129">MEQRAIQGGRRGADRAPRRRRRVSYFSIFLKYATLLALVAYCFFSIDLSFIKIFLLGCYLYHLFRWCSATALLFLRDKPLFQIVRASLPDDLDFWCCFAEAFFLVFVITYIPTVVLVAFVLLCFVLGLLVIVFVVRPEDLSLWWLFLLLWFRR</sequence>
<keyword evidence="1" id="KW-0812">Transmembrane</keyword>
<feature type="transmembrane region" description="Helical" evidence="1">
    <location>
        <begin position="25"/>
        <end position="46"/>
    </location>
</feature>
<name>A0A2P5FP87_TREOI</name>
<evidence type="ECO:0008006" key="4">
    <source>
        <dbReference type="Google" id="ProtNLM"/>
    </source>
</evidence>
<comment type="caution">
    <text evidence="2">The sequence shown here is derived from an EMBL/GenBank/DDBJ whole genome shotgun (WGS) entry which is preliminary data.</text>
</comment>
<gene>
    <name evidence="2" type="ORF">TorRG33x02_047890</name>
</gene>
<dbReference type="AlphaFoldDB" id="A0A2P5FP87"/>
<evidence type="ECO:0000313" key="2">
    <source>
        <dbReference type="EMBL" id="PON99622.1"/>
    </source>
</evidence>
<reference evidence="3" key="1">
    <citation type="submission" date="2016-06" db="EMBL/GenBank/DDBJ databases">
        <title>Parallel loss of symbiosis genes in relatives of nitrogen-fixing non-legume Parasponia.</title>
        <authorList>
            <person name="Van Velzen R."/>
            <person name="Holmer R."/>
            <person name="Bu F."/>
            <person name="Rutten L."/>
            <person name="Van Zeijl A."/>
            <person name="Liu W."/>
            <person name="Santuari L."/>
            <person name="Cao Q."/>
            <person name="Sharma T."/>
            <person name="Shen D."/>
            <person name="Roswanjaya Y."/>
            <person name="Wardhani T."/>
            <person name="Kalhor M.S."/>
            <person name="Jansen J."/>
            <person name="Van den Hoogen J."/>
            <person name="Gungor B."/>
            <person name="Hartog M."/>
            <person name="Hontelez J."/>
            <person name="Verver J."/>
            <person name="Yang W.-C."/>
            <person name="Schijlen E."/>
            <person name="Repin R."/>
            <person name="Schilthuizen M."/>
            <person name="Schranz E."/>
            <person name="Heidstra R."/>
            <person name="Miyata K."/>
            <person name="Fedorova E."/>
            <person name="Kohlen W."/>
            <person name="Bisseling T."/>
            <person name="Smit S."/>
            <person name="Geurts R."/>
        </authorList>
    </citation>
    <scope>NUCLEOTIDE SEQUENCE [LARGE SCALE GENOMIC DNA]</scope>
    <source>
        <strain evidence="3">cv. RG33-2</strain>
    </source>
</reference>